<gene>
    <name evidence="1" type="ORF">OSCT_1605</name>
</gene>
<dbReference type="CDD" id="cd22340">
    <property type="entry name" value="NgoMIV-like"/>
    <property type="match status" value="1"/>
</dbReference>
<reference evidence="1 2" key="1">
    <citation type="journal article" date="2011" name="J. Bacteriol.">
        <title>Draft genome sequence of the anoxygenic filamentous phototrophic bacterium Oscillochloris trichoides subsp. DG-6.</title>
        <authorList>
            <person name="Kuznetsov B.B."/>
            <person name="Ivanovsky R.N."/>
            <person name="Keppen O.I."/>
            <person name="Sukhacheva M.V."/>
            <person name="Bumazhkin B.K."/>
            <person name="Patutina E.O."/>
            <person name="Beletsky A.V."/>
            <person name="Mardanov A.V."/>
            <person name="Baslerov R.V."/>
            <person name="Panteleeva A.N."/>
            <person name="Kolganova T.V."/>
            <person name="Ravin N.V."/>
            <person name="Skryabin K.G."/>
        </authorList>
    </citation>
    <scope>NUCLEOTIDE SEQUENCE [LARGE SCALE GENOMIC DNA]</scope>
    <source>
        <strain evidence="1 2">DG-6</strain>
    </source>
</reference>
<dbReference type="HOGENOM" id="CLU_084445_0_0_0"/>
<dbReference type="InterPro" id="IPR037083">
    <property type="entry name" value="NgoMIV_sf"/>
</dbReference>
<protein>
    <submittedName>
        <fullName evidence="1">Type II restriction enzyme NgoMIV</fullName>
    </submittedName>
</protein>
<organism evidence="1 2">
    <name type="scientific">Oscillochloris trichoides DG-6</name>
    <dbReference type="NCBI Taxonomy" id="765420"/>
    <lineage>
        <taxon>Bacteria</taxon>
        <taxon>Bacillati</taxon>
        <taxon>Chloroflexota</taxon>
        <taxon>Chloroflexia</taxon>
        <taxon>Chloroflexales</taxon>
        <taxon>Chloroflexineae</taxon>
        <taxon>Oscillochloridaceae</taxon>
        <taxon>Oscillochloris</taxon>
    </lineage>
</organism>
<dbReference type="EMBL" id="ADVR01000051">
    <property type="protein sequence ID" value="EFO80514.1"/>
    <property type="molecule type" value="Genomic_DNA"/>
</dbReference>
<name>E1IE54_9CHLR</name>
<dbReference type="GO" id="GO:0009036">
    <property type="term" value="F:type II site-specific deoxyribonuclease activity"/>
    <property type="evidence" value="ECO:0007669"/>
    <property type="project" value="InterPro"/>
</dbReference>
<dbReference type="REBASE" id="29518">
    <property type="entry name" value="OtrDG6ORF1605P"/>
</dbReference>
<dbReference type="SUPFAM" id="SSF52980">
    <property type="entry name" value="Restriction endonuclease-like"/>
    <property type="match status" value="1"/>
</dbReference>
<dbReference type="Proteomes" id="UP000054010">
    <property type="component" value="Unassembled WGS sequence"/>
</dbReference>
<comment type="caution">
    <text evidence="1">The sequence shown here is derived from an EMBL/GenBank/DDBJ whole genome shotgun (WGS) entry which is preliminary data.</text>
</comment>
<accession>E1IE54</accession>
<dbReference type="GO" id="GO:0009307">
    <property type="term" value="P:DNA restriction-modification system"/>
    <property type="evidence" value="ECO:0007669"/>
    <property type="project" value="InterPro"/>
</dbReference>
<dbReference type="Gene3D" id="3.40.50.10010">
    <property type="entry name" value="Type-2 restriction enzyme NgoMIV"/>
    <property type="match status" value="1"/>
</dbReference>
<evidence type="ECO:0000313" key="2">
    <source>
        <dbReference type="Proteomes" id="UP000054010"/>
    </source>
</evidence>
<proteinExistence type="predicted"/>
<dbReference type="Pfam" id="PF09015">
    <property type="entry name" value="NgoMIV_restric"/>
    <property type="match status" value="1"/>
</dbReference>
<dbReference type="AlphaFoldDB" id="E1IE54"/>
<dbReference type="eggNOG" id="ENOG502Z936">
    <property type="taxonomic scope" value="Bacteria"/>
</dbReference>
<evidence type="ECO:0000313" key="1">
    <source>
        <dbReference type="EMBL" id="EFO80514.1"/>
    </source>
</evidence>
<keyword evidence="2" id="KW-1185">Reference proteome</keyword>
<dbReference type="InterPro" id="IPR011335">
    <property type="entry name" value="Restrct_endonuc-II-like"/>
</dbReference>
<dbReference type="InterPro" id="IPR015105">
    <property type="entry name" value="NgoMIV"/>
</dbReference>
<sequence length="335" mass="36270">MAVCRTQNSSLSASRECLPSTCGTGSRLTVVSSIEYPTITSSKDQLMSNASTAFLCEARRSFHAALLSAVLRIDAAGIPTNADKDSRVSVAIARGIIDILGKRGPGTRMAGQIAGNHFEMICKEYLDTVFPHLQHLRPGTWTISKGVGAGRLAIAQFDQYAHLAALDNAARSNPELAAALGSDYLIKPDVVIIRHPEMDATINSQEMLVDETCARLTSLRKCNNTQPILHASISCKWTLRSDRAQNARSEGLNLVRNRKGRLPHIAVITGEPTPSRIASIALGTGDIDCVYHFALTELLSTVNTLGYVDAEDLLHTMIDGKRLRDIADLPLDLII</sequence>